<organism evidence="1 2">
    <name type="scientific">Corchorus olitorius</name>
    <dbReference type="NCBI Taxonomy" id="93759"/>
    <lineage>
        <taxon>Eukaryota</taxon>
        <taxon>Viridiplantae</taxon>
        <taxon>Streptophyta</taxon>
        <taxon>Embryophyta</taxon>
        <taxon>Tracheophyta</taxon>
        <taxon>Spermatophyta</taxon>
        <taxon>Magnoliopsida</taxon>
        <taxon>eudicotyledons</taxon>
        <taxon>Gunneridae</taxon>
        <taxon>Pentapetalae</taxon>
        <taxon>rosids</taxon>
        <taxon>malvids</taxon>
        <taxon>Malvales</taxon>
        <taxon>Malvaceae</taxon>
        <taxon>Grewioideae</taxon>
        <taxon>Apeibeae</taxon>
        <taxon>Corchorus</taxon>
    </lineage>
</organism>
<accession>A0A1R3JKG3</accession>
<keyword evidence="2" id="KW-1185">Reference proteome</keyword>
<evidence type="ECO:0000313" key="1">
    <source>
        <dbReference type="EMBL" id="OMO95294.1"/>
    </source>
</evidence>
<sequence>MGFSKAKVEEIDDDDMGEGEAFWKASQFPWGNLGIQREFRNLQGIQILKTESFGQHHLIGFLEKADW</sequence>
<gene>
    <name evidence="1" type="ORF">COLO4_16014</name>
</gene>
<comment type="caution">
    <text evidence="1">The sequence shown here is derived from an EMBL/GenBank/DDBJ whole genome shotgun (WGS) entry which is preliminary data.</text>
</comment>
<reference evidence="2" key="1">
    <citation type="submission" date="2013-09" db="EMBL/GenBank/DDBJ databases">
        <title>Corchorus olitorius genome sequencing.</title>
        <authorList>
            <person name="Alam M."/>
            <person name="Haque M.S."/>
            <person name="Islam M.S."/>
            <person name="Emdad E.M."/>
            <person name="Islam M.M."/>
            <person name="Ahmed B."/>
            <person name="Halim A."/>
            <person name="Hossen Q.M.M."/>
            <person name="Hossain M.Z."/>
            <person name="Ahmed R."/>
            <person name="Khan M.M."/>
            <person name="Islam R."/>
            <person name="Rashid M.M."/>
            <person name="Khan S.A."/>
            <person name="Rahman M.S."/>
            <person name="Alam M."/>
            <person name="Yahiya A.S."/>
            <person name="Khan M.S."/>
            <person name="Azam M.S."/>
            <person name="Haque T."/>
            <person name="Lashkar M.Z.H."/>
            <person name="Akhand A.I."/>
            <person name="Morshed G."/>
            <person name="Roy S."/>
            <person name="Uddin K.S."/>
            <person name="Rabeya T."/>
            <person name="Hossain A.S."/>
            <person name="Chowdhury A."/>
            <person name="Snigdha A.R."/>
            <person name="Mortoza M.S."/>
            <person name="Matin S.A."/>
            <person name="Hoque S.M.E."/>
            <person name="Islam M.K."/>
            <person name="Roy D.K."/>
            <person name="Haider R."/>
            <person name="Moosa M.M."/>
            <person name="Elias S.M."/>
            <person name="Hasan A.M."/>
            <person name="Jahan S."/>
            <person name="Shafiuddin M."/>
            <person name="Mahmood N."/>
            <person name="Shommy N.S."/>
        </authorList>
    </citation>
    <scope>NUCLEOTIDE SEQUENCE [LARGE SCALE GENOMIC DNA]</scope>
    <source>
        <strain evidence="2">cv. O-4</strain>
    </source>
</reference>
<evidence type="ECO:0000313" key="2">
    <source>
        <dbReference type="Proteomes" id="UP000187203"/>
    </source>
</evidence>
<name>A0A1R3JKG3_9ROSI</name>
<dbReference type="AlphaFoldDB" id="A0A1R3JKG3"/>
<protein>
    <submittedName>
        <fullName evidence="1">Uncharacterized protein</fullName>
    </submittedName>
</protein>
<dbReference type="EMBL" id="AWUE01015854">
    <property type="protein sequence ID" value="OMO95294.1"/>
    <property type="molecule type" value="Genomic_DNA"/>
</dbReference>
<dbReference type="Proteomes" id="UP000187203">
    <property type="component" value="Unassembled WGS sequence"/>
</dbReference>
<proteinExistence type="predicted"/>